<evidence type="ECO:0000256" key="2">
    <source>
        <dbReference type="SAM" id="Phobius"/>
    </source>
</evidence>
<comment type="similarity">
    <text evidence="1">Belongs to the outer membrane factor (OMF) (TC 1.B.17) family.</text>
</comment>
<dbReference type="Gene3D" id="1.20.1640.10">
    <property type="entry name" value="Multidrug efflux transporter AcrB transmembrane domain"/>
    <property type="match status" value="2"/>
</dbReference>
<keyword evidence="4" id="KW-1185">Reference proteome</keyword>
<name>A0ABR7UZU0_9FLAO</name>
<evidence type="ECO:0000313" key="3">
    <source>
        <dbReference type="EMBL" id="MBD0776941.1"/>
    </source>
</evidence>
<evidence type="ECO:0000313" key="4">
    <source>
        <dbReference type="Proteomes" id="UP001166021"/>
    </source>
</evidence>
<keyword evidence="2" id="KW-1133">Transmembrane helix</keyword>
<proteinExistence type="inferred from homology"/>
<dbReference type="SUPFAM" id="SSF82693">
    <property type="entry name" value="Multidrug efflux transporter AcrB pore domain, PN1, PN2, PC1 and PC2 subdomains"/>
    <property type="match status" value="2"/>
</dbReference>
<dbReference type="InterPro" id="IPR027463">
    <property type="entry name" value="AcrB_DN_DC_subdom"/>
</dbReference>
<organism evidence="3 4">
    <name type="scientific">Maribacter aquimaris</name>
    <dbReference type="NCBI Taxonomy" id="2737171"/>
    <lineage>
        <taxon>Bacteria</taxon>
        <taxon>Pseudomonadati</taxon>
        <taxon>Bacteroidota</taxon>
        <taxon>Flavobacteriia</taxon>
        <taxon>Flavobacteriales</taxon>
        <taxon>Flavobacteriaceae</taxon>
        <taxon>Maribacter</taxon>
    </lineage>
</organism>
<dbReference type="Pfam" id="PF02321">
    <property type="entry name" value="OEP"/>
    <property type="match status" value="2"/>
</dbReference>
<sequence>MKKVKINFIEAAMKYREVTIVFTILLMAFGLYAVFTMPRSEDPEITVRKGLVIAAYPGADELQVEQQLTEKIEQYLFSFEEVKKDETISDTKAGQVVITVELNENVKDTDRFWSTLQNGLNTTFRMNYTLPNGIVGPIVNSNFGDVVAQMITVSAPGRSYAEIETYLDKLEDGLKTIDETSKINRYGEQKEQIYVTLNNEKLKQYGVGISSIAQTIQTQNATGYSGEIQLQSATANVFTKNQYKSTADLGNQIIYSEPNGKTLRLKDFATIERRYEEEESYIQVDKQRVTMLSIAMQPGNNIVKFGEKVDGKIEEVKQFLPQDVQIKTIVNQPEVVKESINHFMLEFIIAISAVIIVVILLLPFRVAVVSALACPIAIIITFGILNMIGIEIHQVSLAALIIVLGMVVDNAIVVVDNYIEKLDEGIDRWTAAWQAATQLMVPIFTATLAIIFAFLPLALFLNGLAKEFIQSLPIAVAIALFTSFLVAILLTPYMCYVSIKKGLKHKVSERPPKLSLLDRLQMKFNNWLDYSFRHPKITLAIGTASIILAFIIAGNTEQELFPTAERNQFNLEVWLPNGYPLEETEKVVNRIEDEIRNDDRIVTIASFVGTSSPRFHSTYAPEVPRENFAQIFITTTGNEETDELATEYLKKFDGFIPDGYIRVRQLALKESPAPIEVRIVGEDMNAQKKVAEKVEGILENAEGTNWVRTTYQDDYFGIKVNLDDNKANRVGVTNAMVSQTLGAGLSGYPVSTLYEGDKPVDIVLRLDAENRNDIDDLGEVGIPTMYGTKIPLKEIASISPEWHTGVISRRNGLRTLTVRSEAQMGIKAATILDKIKPTIDQMELPEGITINYGGEYESSAETMPPMATSLAVSLVLIFLVLMFQFKNFTRVLIVLATFPLSLLGAFLGLKLTGNPFGFTAFMGVVSLIGIVVRNGIILVDYADELAIDHNYSIKGAAKAAGKRRMRPIFLTSAAAAVGVVPMIVGKSPLWAPLGSVLAVGLIVSMVLTLFIIPILYYKFAKKEYPRDHARPMDNKIQYKPNHFSKIKMKLAKIMPFFMFLLVFQTGLGQEKPLSLENVKALALKNNKEIVKEQYNLDAANAAQKATKTADKPSLDASAMGIYLDNPPLGLLPDYTVYSTLGVSQVLYAGGKVSTAKKMAKTGVDLQTSQKDLTQSNVLLQVENTYWQLVNVKGKVALAEKYQKLLKGLLTDLTNLYDAGLTYKNDLLKVQVESNQAELDLMTANDNLHMLKLQLAQLAGLPNTNFEVDGSINEEDLLVEEVLIDIAVENRPEIAMLQNAVKLGDLQTDLLKAERKPTLGISFSESYLYGDNINAAEAEDHMTNFAGLASLNIPIFDWGGRKHKVKEQRFKVEAQKAELERTKELVAIEIQNAYLEINQSIKRVDIAKKSMLQADENLKLHQDRFDAGTISGSDVLEAQVLWQKAYSDLIDAKANYNIRKAAYFKSIGELNIQ</sequence>
<feature type="transmembrane region" description="Helical" evidence="2">
    <location>
        <begin position="343"/>
        <end position="362"/>
    </location>
</feature>
<feature type="transmembrane region" description="Helical" evidence="2">
    <location>
        <begin position="866"/>
        <end position="884"/>
    </location>
</feature>
<feature type="transmembrane region" description="Helical" evidence="2">
    <location>
        <begin position="1050"/>
        <end position="1067"/>
    </location>
</feature>
<dbReference type="PANTHER" id="PTHR32063">
    <property type="match status" value="1"/>
</dbReference>
<dbReference type="Pfam" id="PF00873">
    <property type="entry name" value="ACR_tran"/>
    <property type="match status" value="1"/>
</dbReference>
<feature type="transmembrane region" description="Helical" evidence="2">
    <location>
        <begin position="891"/>
        <end position="909"/>
    </location>
</feature>
<dbReference type="Gene3D" id="3.30.70.1320">
    <property type="entry name" value="Multidrug efflux transporter AcrB pore domain like"/>
    <property type="match status" value="1"/>
</dbReference>
<dbReference type="Proteomes" id="UP001166021">
    <property type="component" value="Unassembled WGS sequence"/>
</dbReference>
<accession>A0ABR7UZU0</accession>
<dbReference type="Gene3D" id="1.20.1600.10">
    <property type="entry name" value="Outer membrane efflux proteins (OEP)"/>
    <property type="match status" value="1"/>
</dbReference>
<dbReference type="PRINTS" id="PR00702">
    <property type="entry name" value="ACRIFLAVINRP"/>
</dbReference>
<dbReference type="RefSeq" id="WP_188242445.1">
    <property type="nucleotide sequence ID" value="NZ_JABTCF010000001.1"/>
</dbReference>
<dbReference type="InterPro" id="IPR003423">
    <property type="entry name" value="OMP_efflux"/>
</dbReference>
<reference evidence="3" key="1">
    <citation type="submission" date="2020-05" db="EMBL/GenBank/DDBJ databases">
        <title>The draft genome sequence of Maribacter sp. ANRC-HE7.</title>
        <authorList>
            <person name="Mu L."/>
        </authorList>
    </citation>
    <scope>NUCLEOTIDE SEQUENCE</scope>
    <source>
        <strain evidence="3">ANRC-HE7</strain>
    </source>
</reference>
<feature type="transmembrane region" description="Helical" evidence="2">
    <location>
        <begin position="369"/>
        <end position="390"/>
    </location>
</feature>
<feature type="transmembrane region" description="Helical" evidence="2">
    <location>
        <begin position="472"/>
        <end position="496"/>
    </location>
</feature>
<dbReference type="Gene3D" id="3.30.70.1440">
    <property type="entry name" value="Multidrug efflux transporter AcrB pore domain"/>
    <property type="match status" value="1"/>
</dbReference>
<gene>
    <name evidence="3" type="ORF">HPE56_03965</name>
</gene>
<dbReference type="Gene3D" id="3.30.2090.10">
    <property type="entry name" value="Multidrug efflux transporter AcrB TolC docking domain, DN and DC subdomains"/>
    <property type="match status" value="2"/>
</dbReference>
<feature type="transmembrane region" description="Helical" evidence="2">
    <location>
        <begin position="439"/>
        <end position="460"/>
    </location>
</feature>
<keyword evidence="2" id="KW-0812">Transmembrane</keyword>
<protein>
    <submittedName>
        <fullName evidence="3">Efflux RND transporter permease subunit</fullName>
    </submittedName>
</protein>
<evidence type="ECO:0000256" key="1">
    <source>
        <dbReference type="ARBA" id="ARBA00007613"/>
    </source>
</evidence>
<dbReference type="PANTHER" id="PTHR32063:SF18">
    <property type="entry name" value="CATION EFFLUX SYSTEM PROTEIN"/>
    <property type="match status" value="1"/>
</dbReference>
<keyword evidence="2" id="KW-0472">Membrane</keyword>
<feature type="transmembrane region" description="Helical" evidence="2">
    <location>
        <begin position="915"/>
        <end position="932"/>
    </location>
</feature>
<dbReference type="Gene3D" id="3.30.70.1430">
    <property type="entry name" value="Multidrug efflux transporter AcrB pore domain"/>
    <property type="match status" value="2"/>
</dbReference>
<dbReference type="InterPro" id="IPR001036">
    <property type="entry name" value="Acrflvin-R"/>
</dbReference>
<dbReference type="SUPFAM" id="SSF56954">
    <property type="entry name" value="Outer membrane efflux proteins (OEP)"/>
    <property type="match status" value="1"/>
</dbReference>
<dbReference type="SUPFAM" id="SSF82866">
    <property type="entry name" value="Multidrug efflux transporter AcrB transmembrane domain"/>
    <property type="match status" value="2"/>
</dbReference>
<feature type="transmembrane region" description="Helical" evidence="2">
    <location>
        <begin position="537"/>
        <end position="554"/>
    </location>
</feature>
<feature type="transmembrane region" description="Helical" evidence="2">
    <location>
        <begin position="968"/>
        <end position="984"/>
    </location>
</feature>
<feature type="transmembrane region" description="Helical" evidence="2">
    <location>
        <begin position="20"/>
        <end position="38"/>
    </location>
</feature>
<feature type="transmembrane region" description="Helical" evidence="2">
    <location>
        <begin position="396"/>
        <end position="419"/>
    </location>
</feature>
<dbReference type="EMBL" id="JABTCF010000001">
    <property type="protein sequence ID" value="MBD0776941.1"/>
    <property type="molecule type" value="Genomic_DNA"/>
</dbReference>
<feature type="transmembrane region" description="Helical" evidence="2">
    <location>
        <begin position="996"/>
        <end position="1017"/>
    </location>
</feature>
<dbReference type="SUPFAM" id="SSF82714">
    <property type="entry name" value="Multidrug efflux transporter AcrB TolC docking domain, DN and DC subdomains"/>
    <property type="match status" value="2"/>
</dbReference>
<comment type="caution">
    <text evidence="3">The sequence shown here is derived from an EMBL/GenBank/DDBJ whole genome shotgun (WGS) entry which is preliminary data.</text>
</comment>